<dbReference type="RefSeq" id="WP_310110650.1">
    <property type="nucleotide sequence ID" value="NZ_JAVDTN010000004.1"/>
</dbReference>
<dbReference type="PANTHER" id="PTHR22953:SF153">
    <property type="entry name" value="PURPLE ACID PHOSPHATASE"/>
    <property type="match status" value="1"/>
</dbReference>
<evidence type="ECO:0000256" key="1">
    <source>
        <dbReference type="ARBA" id="ARBA00022729"/>
    </source>
</evidence>
<accession>A0AAW8NBK4</accession>
<name>A0AAW8NBK4_PSEOX</name>
<dbReference type="InterPro" id="IPR004843">
    <property type="entry name" value="Calcineurin-like_PHP"/>
</dbReference>
<dbReference type="GeneID" id="97421972"/>
<sequence length="328" mass="35428">MRQLLAAGMAALGLVVLAACGSPEEKSVHFTAAGDIGLGEGALAVLDTVAGLKPDFNIALGDFPYEPGADQEFCDMVTGKLGADFPYQLLPGNHESDGSDGDIKKLAACLPNRLPGLQGDYAEQWFVDVPQEEPLVRIIVVSPGIEFPAGKLDYSKGSDRWNWTEKAIDGARAESIPWTVVAMHTPCFTMGRYACAAGESLTNMLISKKVDVVLNGHEHLYQRTHQLGFSDRCEYMAVKTVEKRCVVDTGDSMTQGRGTVFITVGIGGRTPREINRDDPESHYFASWSAGNHNSTLGTLDVTATSSRMDVKLVPADGYTFSDSFSIRK</sequence>
<evidence type="ECO:0000313" key="4">
    <source>
        <dbReference type="EMBL" id="MDR7163577.1"/>
    </source>
</evidence>
<feature type="chain" id="PRO_5043690083" evidence="2">
    <location>
        <begin position="19"/>
        <end position="328"/>
    </location>
</feature>
<dbReference type="GO" id="GO:0003993">
    <property type="term" value="F:acid phosphatase activity"/>
    <property type="evidence" value="ECO:0007669"/>
    <property type="project" value="InterPro"/>
</dbReference>
<dbReference type="AlphaFoldDB" id="A0AAW8NBK4"/>
<reference evidence="4" key="1">
    <citation type="submission" date="2023-07" db="EMBL/GenBank/DDBJ databases">
        <title>Sorghum-associated microbial communities from plants grown in Nebraska, USA.</title>
        <authorList>
            <person name="Schachtman D."/>
        </authorList>
    </citation>
    <scope>NUCLEOTIDE SEQUENCE</scope>
    <source>
        <strain evidence="4">BE261</strain>
    </source>
</reference>
<dbReference type="EMBL" id="JAVDWN010000004">
    <property type="protein sequence ID" value="MDR7163577.1"/>
    <property type="molecule type" value="Genomic_DNA"/>
</dbReference>
<evidence type="ECO:0000256" key="2">
    <source>
        <dbReference type="SAM" id="SignalP"/>
    </source>
</evidence>
<feature type="signal peptide" evidence="2">
    <location>
        <begin position="1"/>
        <end position="18"/>
    </location>
</feature>
<comment type="caution">
    <text evidence="4">The sequence shown here is derived from an EMBL/GenBank/DDBJ whole genome shotgun (WGS) entry which is preliminary data.</text>
</comment>
<proteinExistence type="predicted"/>
<evidence type="ECO:0000313" key="5">
    <source>
        <dbReference type="Proteomes" id="UP001262032"/>
    </source>
</evidence>
<dbReference type="PANTHER" id="PTHR22953">
    <property type="entry name" value="ACID PHOSPHATASE RELATED"/>
    <property type="match status" value="1"/>
</dbReference>
<dbReference type="Gene3D" id="3.60.21.10">
    <property type="match status" value="1"/>
</dbReference>
<dbReference type="SUPFAM" id="SSF56300">
    <property type="entry name" value="Metallo-dependent phosphatases"/>
    <property type="match status" value="1"/>
</dbReference>
<protein>
    <submittedName>
        <fullName evidence="4">3',5'-cyclic AMP phosphodiesterase CpdA</fullName>
    </submittedName>
</protein>
<keyword evidence="1 2" id="KW-0732">Signal</keyword>
<dbReference type="PROSITE" id="PS51257">
    <property type="entry name" value="PROKAR_LIPOPROTEIN"/>
    <property type="match status" value="1"/>
</dbReference>
<evidence type="ECO:0000259" key="3">
    <source>
        <dbReference type="Pfam" id="PF00149"/>
    </source>
</evidence>
<dbReference type="InterPro" id="IPR039331">
    <property type="entry name" value="PAPs-like"/>
</dbReference>
<organism evidence="4 5">
    <name type="scientific">Pseudarthrobacter oxydans</name>
    <name type="common">Arthrobacter oxydans</name>
    <dbReference type="NCBI Taxonomy" id="1671"/>
    <lineage>
        <taxon>Bacteria</taxon>
        <taxon>Bacillati</taxon>
        <taxon>Actinomycetota</taxon>
        <taxon>Actinomycetes</taxon>
        <taxon>Micrococcales</taxon>
        <taxon>Micrococcaceae</taxon>
        <taxon>Pseudarthrobacter</taxon>
    </lineage>
</organism>
<dbReference type="Pfam" id="PF00149">
    <property type="entry name" value="Metallophos"/>
    <property type="match status" value="1"/>
</dbReference>
<gene>
    <name evidence="4" type="ORF">J2X12_001591</name>
</gene>
<dbReference type="Proteomes" id="UP001262032">
    <property type="component" value="Unassembled WGS sequence"/>
</dbReference>
<feature type="domain" description="Calcineurin-like phosphoesterase" evidence="3">
    <location>
        <begin position="30"/>
        <end position="220"/>
    </location>
</feature>
<dbReference type="InterPro" id="IPR029052">
    <property type="entry name" value="Metallo-depent_PP-like"/>
</dbReference>